<proteinExistence type="predicted"/>
<evidence type="ECO:0000313" key="2">
    <source>
        <dbReference type="Proteomes" id="UP000008722"/>
    </source>
</evidence>
<dbReference type="STRING" id="670487.Ocepr_1584"/>
<accession>E4U9E1</accession>
<organism evidence="1 2">
    <name type="scientific">Oceanithermus profundus (strain DSM 14977 / NBRC 100410 / VKM B-2274 / 506)</name>
    <dbReference type="NCBI Taxonomy" id="670487"/>
    <lineage>
        <taxon>Bacteria</taxon>
        <taxon>Thermotogati</taxon>
        <taxon>Deinococcota</taxon>
        <taxon>Deinococci</taxon>
        <taxon>Thermales</taxon>
        <taxon>Thermaceae</taxon>
        <taxon>Oceanithermus</taxon>
    </lineage>
</organism>
<name>E4U9E1_OCEP5</name>
<dbReference type="HOGENOM" id="CLU_2303015_0_0_0"/>
<evidence type="ECO:0000313" key="1">
    <source>
        <dbReference type="EMBL" id="ADR37037.1"/>
    </source>
</evidence>
<reference evidence="1 2" key="2">
    <citation type="journal article" date="2011" name="Stand. Genomic Sci.">
        <title>Complete genome sequence of Oceanithermus profundus type strain (506).</title>
        <authorList>
            <person name="Pati A."/>
            <person name="Zhang X."/>
            <person name="Lapidus A."/>
            <person name="Nolan M."/>
            <person name="Lucas S."/>
            <person name="Del Rio T.G."/>
            <person name="Tice H."/>
            <person name="Cheng J.F."/>
            <person name="Tapia R."/>
            <person name="Han C."/>
            <person name="Goodwin L."/>
            <person name="Pitluck S."/>
            <person name="Liolios K."/>
            <person name="Pagani I."/>
            <person name="Ivanova N."/>
            <person name="Mavromatis K."/>
            <person name="Chen A."/>
            <person name="Palaniappan K."/>
            <person name="Hauser L."/>
            <person name="Jeffries C.D."/>
            <person name="Brambilla E.M."/>
            <person name="Rohl A."/>
            <person name="Mwirichia R."/>
            <person name="Rohde M."/>
            <person name="Tindall B.J."/>
            <person name="Sikorski J."/>
            <person name="Wirth R."/>
            <person name="Goker M."/>
            <person name="Woyke T."/>
            <person name="Detter J.C."/>
            <person name="Bristow J."/>
            <person name="Eisen J.A."/>
            <person name="Markowitz V."/>
            <person name="Hugenholtz P."/>
            <person name="Kyrpides N.C."/>
            <person name="Klenk H.P."/>
            <person name="Land M."/>
        </authorList>
    </citation>
    <scope>NUCLEOTIDE SEQUENCE [LARGE SCALE GENOMIC DNA]</scope>
    <source>
        <strain evidence="2">DSM 14977 / NBRC 100410 / VKM B-2274 / 506</strain>
    </source>
</reference>
<sequence length="100" mass="11616">MSSLLNRLRRRQPRWLHFEVRPGRGRGLRFVLPLEPFETPIAFLIALAGWMAQRKLGVRGGWRLLLQPPRLGLERLRPDEPLLEVKSRDAYVVLRIGGLL</sequence>
<dbReference type="AlphaFoldDB" id="E4U9E1"/>
<dbReference type="EMBL" id="CP002361">
    <property type="protein sequence ID" value="ADR37037.1"/>
    <property type="molecule type" value="Genomic_DNA"/>
</dbReference>
<dbReference type="Proteomes" id="UP000008722">
    <property type="component" value="Chromosome"/>
</dbReference>
<protein>
    <submittedName>
        <fullName evidence="1">Uncharacterized protein</fullName>
    </submittedName>
</protein>
<dbReference type="RefSeq" id="WP_013458207.1">
    <property type="nucleotide sequence ID" value="NC_014761.1"/>
</dbReference>
<keyword evidence="2" id="KW-1185">Reference proteome</keyword>
<gene>
    <name evidence="1" type="ordered locus">Ocepr_1584</name>
</gene>
<dbReference type="KEGG" id="opr:Ocepr_1584"/>
<dbReference type="OrthoDB" id="9895444at2"/>
<reference evidence="2" key="1">
    <citation type="submission" date="2010-11" db="EMBL/GenBank/DDBJ databases">
        <title>The complete sequence of chromosome of Oceanithermus profundus DSM 14977.</title>
        <authorList>
            <consortium name="US DOE Joint Genome Institute (JGI-PGF)"/>
            <person name="Lucas S."/>
            <person name="Copeland A."/>
            <person name="Lapidus A."/>
            <person name="Bruce D."/>
            <person name="Goodwin L."/>
            <person name="Pitluck S."/>
            <person name="Kyrpides N."/>
            <person name="Mavromatis K."/>
            <person name="Pagani I."/>
            <person name="Ivanova N."/>
            <person name="Zhang X."/>
            <person name="Brettin T."/>
            <person name="Detter J.C."/>
            <person name="Tapia R."/>
            <person name="Han C."/>
            <person name="Land M."/>
            <person name="Hauser L."/>
            <person name="Markowitz V."/>
            <person name="Cheng J.-F."/>
            <person name="Hugenholtz P."/>
            <person name="Woyke T."/>
            <person name="Wu D."/>
            <person name="Tindall B."/>
            <person name="Faehnrich R."/>
            <person name="Brambilla E."/>
            <person name="Klenk H.-P."/>
            <person name="Eisen J.A."/>
        </authorList>
    </citation>
    <scope>NUCLEOTIDE SEQUENCE [LARGE SCALE GENOMIC DNA]</scope>
    <source>
        <strain evidence="2">DSM 14977 / NBRC 100410 / VKM B-2274 / 506</strain>
    </source>
</reference>